<reference evidence="4" key="2">
    <citation type="submission" date="2025-09" db="UniProtKB">
        <authorList>
            <consortium name="Ensembl"/>
        </authorList>
    </citation>
    <scope>IDENTIFICATION</scope>
</reference>
<dbReference type="InterPro" id="IPR050413">
    <property type="entry name" value="TCR_beta_variable"/>
</dbReference>
<evidence type="ECO:0000313" key="5">
    <source>
        <dbReference type="Proteomes" id="UP000264820"/>
    </source>
</evidence>
<keyword evidence="1" id="KW-0732">Signal</keyword>
<name>A0A3Q2YCY5_HIPCM</name>
<evidence type="ECO:0000313" key="4">
    <source>
        <dbReference type="Ensembl" id="ENSHCOP00000015143.1"/>
    </source>
</evidence>
<dbReference type="GO" id="GO:0002376">
    <property type="term" value="P:immune system process"/>
    <property type="evidence" value="ECO:0007669"/>
    <property type="project" value="UniProtKB-KW"/>
</dbReference>
<dbReference type="GO" id="GO:0005886">
    <property type="term" value="C:plasma membrane"/>
    <property type="evidence" value="ECO:0007669"/>
    <property type="project" value="TreeGrafter"/>
</dbReference>
<keyword evidence="2" id="KW-0391">Immunity</keyword>
<dbReference type="Gene3D" id="2.60.40.10">
    <property type="entry name" value="Immunoglobulins"/>
    <property type="match status" value="1"/>
</dbReference>
<evidence type="ECO:0000256" key="1">
    <source>
        <dbReference type="ARBA" id="ARBA00022729"/>
    </source>
</evidence>
<accession>A0A3Q2YCY5</accession>
<reference evidence="4" key="1">
    <citation type="submission" date="2025-08" db="UniProtKB">
        <authorList>
            <consortium name="Ensembl"/>
        </authorList>
    </citation>
    <scope>IDENTIFICATION</scope>
</reference>
<dbReference type="InterPro" id="IPR013106">
    <property type="entry name" value="Ig_V-set"/>
</dbReference>
<dbReference type="Pfam" id="PF07686">
    <property type="entry name" value="V-set"/>
    <property type="match status" value="1"/>
</dbReference>
<dbReference type="GO" id="GO:0007166">
    <property type="term" value="P:cell surface receptor signaling pathway"/>
    <property type="evidence" value="ECO:0007669"/>
    <property type="project" value="TreeGrafter"/>
</dbReference>
<dbReference type="SUPFAM" id="SSF48726">
    <property type="entry name" value="Immunoglobulin"/>
    <property type="match status" value="1"/>
</dbReference>
<feature type="domain" description="Immunoglobulin V-set" evidence="3">
    <location>
        <begin position="34"/>
        <end position="124"/>
    </location>
</feature>
<dbReference type="PANTHER" id="PTHR23268">
    <property type="entry name" value="T-CELL RECEPTOR BETA CHAIN"/>
    <property type="match status" value="1"/>
</dbReference>
<evidence type="ECO:0000259" key="3">
    <source>
        <dbReference type="Pfam" id="PF07686"/>
    </source>
</evidence>
<dbReference type="InterPro" id="IPR013783">
    <property type="entry name" value="Ig-like_fold"/>
</dbReference>
<sequence length="128" mass="14380">MDGSTLGMGKKERRTSFERSFLFFSTSFGQHVTQNPTDLIEAVGRTVRFECLHNIASYNQILLYRQRGLGMQLIGNMYYATSNFEDGQKNVKFEGSSETGKTCKITISELHPNISGVYYCAASYHGVV</sequence>
<dbReference type="Ensembl" id="ENSHCOT00000022968.1">
    <property type="protein sequence ID" value="ENSHCOP00000015143.1"/>
    <property type="gene ID" value="ENSHCOG00000018689.1"/>
</dbReference>
<dbReference type="AlphaFoldDB" id="A0A3Q2YCY5"/>
<dbReference type="Proteomes" id="UP000264820">
    <property type="component" value="Unplaced"/>
</dbReference>
<dbReference type="InterPro" id="IPR036179">
    <property type="entry name" value="Ig-like_dom_sf"/>
</dbReference>
<protein>
    <recommendedName>
        <fullName evidence="3">Immunoglobulin V-set domain-containing protein</fullName>
    </recommendedName>
</protein>
<organism evidence="4 5">
    <name type="scientific">Hippocampus comes</name>
    <name type="common">Tiger tail seahorse</name>
    <dbReference type="NCBI Taxonomy" id="109280"/>
    <lineage>
        <taxon>Eukaryota</taxon>
        <taxon>Metazoa</taxon>
        <taxon>Chordata</taxon>
        <taxon>Craniata</taxon>
        <taxon>Vertebrata</taxon>
        <taxon>Euteleostomi</taxon>
        <taxon>Actinopterygii</taxon>
        <taxon>Neopterygii</taxon>
        <taxon>Teleostei</taxon>
        <taxon>Neoteleostei</taxon>
        <taxon>Acanthomorphata</taxon>
        <taxon>Syngnathiaria</taxon>
        <taxon>Syngnathiformes</taxon>
        <taxon>Syngnathoidei</taxon>
        <taxon>Syngnathidae</taxon>
        <taxon>Hippocampus</taxon>
    </lineage>
</organism>
<dbReference type="PANTHER" id="PTHR23268:SF102">
    <property type="entry name" value="IMMUNOGLOBULIN V-SET DOMAIN-CONTAINING PROTEIN"/>
    <property type="match status" value="1"/>
</dbReference>
<dbReference type="OMA" id="ASKGENC"/>
<evidence type="ECO:0000256" key="2">
    <source>
        <dbReference type="ARBA" id="ARBA00022859"/>
    </source>
</evidence>
<proteinExistence type="predicted"/>
<keyword evidence="5" id="KW-1185">Reference proteome</keyword>
<dbReference type="GeneTree" id="ENSGT01050000245854"/>